<evidence type="ECO:0000313" key="4">
    <source>
        <dbReference type="Proteomes" id="UP000217276"/>
    </source>
</evidence>
<name>A0A250FA60_9FLAO</name>
<keyword evidence="2" id="KW-0812">Transmembrane</keyword>
<dbReference type="AlphaFoldDB" id="A0A250FA60"/>
<keyword evidence="2" id="KW-0472">Membrane</keyword>
<sequence length="928" mass="106473">MESKINTIGLTIWGYKQGCKVLASQGVNFQLPEVKNRLKDISAFIRIHTPRIDFYTLQFTQNYKIYTQYRSSRDVNGQSGAYIAISLYIPHYLQWKGVRQVLNLLMDMYFAEHINYDDNTPIPNEKEDIFPYFNLLRGYEKQLVEETNSKSCLLDLPYSPKVFPYADIYEVDKYFNMPYRPEFESIQDAVFLRKEFVEDPRAYSIDFLFPEYAMQRSTAATETTATAAGGARFLLSGTNLKVLAFMKNGKDVSATYANESFSDDDTVELLLEKSRYQQMFSFHDTIKKGIKKGYIKRVQDNYALDTIPFADKEFKVYIETPQREYEKYINFLSLESNNFKAKLSSDSKGRYFSFKGEEAHNIFNLSYNGIVFKSNYMVDDRVPLIVPFEKYHFTIVSNKIVAIALKINGVLFSKTLRSDSPIEIVLPEHLYHFEFENQENQKTISISKSGEINFELSDSYNLHMIASESPKMSTSKQLAVVDENGSIEEDDEGVVPHRSRFFWLKIASIVVFILSLVGVGYWFIFPMLKDPVKAYVAFSSESKISDIHFLTNIDERTYEIDNTCIQLKKSFPLTETKVIIDFAEEGKDTLSLSKTQLSSLAQMVEKGTKDTLKVQVLSPARSFLANVIHWKDTHADPKGTLFLAEAKRQHYLTETLRPEFEKAVWDNFLKDFDYSAYNSEQVDSILSPYMKGGESELISYQKDIQDIISQTKARENEEEVEEVPHTNTVVSTSKSKKNKPSAVPSSKPEKAAIPAKSVIEIPMPAPALVDRVEKTEGTSETRPSKTIIRNNRNTPRPEATNTKLTNDFIADLKRFNSQSCSEEIVDRVKLNLKRLDAKDWSLIMYEFNQERKEIEDRVTQYSSFFTALKKGTSIEQIKPTAFGGQANLIYFLKKGNNYDMVKGKANLKTFANIRQAIIDAGVDPKNIR</sequence>
<dbReference type="RefSeq" id="WP_095912860.1">
    <property type="nucleotide sequence ID" value="NZ_CP022384.1"/>
</dbReference>
<feature type="transmembrane region" description="Helical" evidence="2">
    <location>
        <begin position="502"/>
        <end position="524"/>
    </location>
</feature>
<organism evidence="3 4">
    <name type="scientific">Capnocytophaga leadbetteri</name>
    <dbReference type="NCBI Taxonomy" id="327575"/>
    <lineage>
        <taxon>Bacteria</taxon>
        <taxon>Pseudomonadati</taxon>
        <taxon>Bacteroidota</taxon>
        <taxon>Flavobacteriia</taxon>
        <taxon>Flavobacteriales</taxon>
        <taxon>Flavobacteriaceae</taxon>
        <taxon>Capnocytophaga</taxon>
    </lineage>
</organism>
<evidence type="ECO:0000256" key="2">
    <source>
        <dbReference type="SAM" id="Phobius"/>
    </source>
</evidence>
<protein>
    <submittedName>
        <fullName evidence="3">Uncharacterized protein</fullName>
    </submittedName>
</protein>
<keyword evidence="2" id="KW-1133">Transmembrane helix</keyword>
<dbReference type="KEGG" id="clk:CGC53_00380"/>
<keyword evidence="4" id="KW-1185">Reference proteome</keyword>
<gene>
    <name evidence="3" type="ORF">CGC53_00380</name>
</gene>
<feature type="region of interest" description="Disordered" evidence="1">
    <location>
        <begin position="711"/>
        <end position="756"/>
    </location>
</feature>
<proteinExistence type="predicted"/>
<accession>A0A250FA60</accession>
<evidence type="ECO:0000313" key="3">
    <source>
        <dbReference type="EMBL" id="ATA80917.1"/>
    </source>
</evidence>
<dbReference type="Proteomes" id="UP000217276">
    <property type="component" value="Chromosome"/>
</dbReference>
<evidence type="ECO:0000256" key="1">
    <source>
        <dbReference type="SAM" id="MobiDB-lite"/>
    </source>
</evidence>
<dbReference type="EMBL" id="CP022384">
    <property type="protein sequence ID" value="ATA80917.1"/>
    <property type="molecule type" value="Genomic_DNA"/>
</dbReference>
<feature type="region of interest" description="Disordered" evidence="1">
    <location>
        <begin position="772"/>
        <end position="801"/>
    </location>
</feature>
<feature type="compositionally biased region" description="Polar residues" evidence="1">
    <location>
        <begin position="787"/>
        <end position="801"/>
    </location>
</feature>
<reference evidence="4" key="1">
    <citation type="submission" date="2017-06" db="EMBL/GenBank/DDBJ databases">
        <title>Capnocytophaga spp. assemblies.</title>
        <authorList>
            <person name="Gulvik C.A."/>
        </authorList>
    </citation>
    <scope>NUCLEOTIDE SEQUENCE [LARGE SCALE GENOMIC DNA]</scope>
    <source>
        <strain evidence="4">H6253</strain>
    </source>
</reference>
<feature type="compositionally biased region" description="Basic and acidic residues" evidence="1">
    <location>
        <begin position="772"/>
        <end position="783"/>
    </location>
</feature>